<dbReference type="OrthoDB" id="2820232at2759"/>
<evidence type="ECO:0000313" key="2">
    <source>
        <dbReference type="Proteomes" id="UP000541558"/>
    </source>
</evidence>
<sequence>MSSSISNIHDPRLPQYLPPASPWAANAPERRRKTHTTFSIIQFFKSLSLKDRLEKNCAIERENGIRMQRKYAKLCAGQEGFDENDDAASMITIDEEEKALLTEPMMYDAYKDLMPKYLVLELVQRFTGRPLKRKADGFDCSRSGSEPPLKSMKYEPDVQSQAIEPKFTAALLLAESRQPLPITWYSNKALNVIRNHKALRGDAAAALEHWDVNEILASKDDTLVDAGMTSETCENFEQYTECAENHNQAYALLDSPGSTTYSDWAVAHHAFFTSRGDSIEMYEFWKQQEKQIRDARARTPSFDRPAYEEGYRQCQRDYDKDICILCAHRGHSVEEHDVFKHPKTLPDGKDYWARKKSTGSSNLFDRSLNKNVCMAFNRAGIRCDHGNWRLHCCSFCGSSGHHALSWTCRSRM</sequence>
<dbReference type="Proteomes" id="UP000541558">
    <property type="component" value="Unassembled WGS sequence"/>
</dbReference>
<dbReference type="EMBL" id="JAACJK010000136">
    <property type="protein sequence ID" value="KAF5328313.1"/>
    <property type="molecule type" value="Genomic_DNA"/>
</dbReference>
<gene>
    <name evidence="1" type="ORF">D9611_014637</name>
</gene>
<evidence type="ECO:0000313" key="1">
    <source>
        <dbReference type="EMBL" id="KAF5328313.1"/>
    </source>
</evidence>
<organism evidence="1 2">
    <name type="scientific">Ephemerocybe angulata</name>
    <dbReference type="NCBI Taxonomy" id="980116"/>
    <lineage>
        <taxon>Eukaryota</taxon>
        <taxon>Fungi</taxon>
        <taxon>Dikarya</taxon>
        <taxon>Basidiomycota</taxon>
        <taxon>Agaricomycotina</taxon>
        <taxon>Agaricomycetes</taxon>
        <taxon>Agaricomycetidae</taxon>
        <taxon>Agaricales</taxon>
        <taxon>Agaricineae</taxon>
        <taxon>Psathyrellaceae</taxon>
        <taxon>Ephemerocybe</taxon>
    </lineage>
</organism>
<dbReference type="AlphaFoldDB" id="A0A8H5BTL3"/>
<comment type="caution">
    <text evidence="1">The sequence shown here is derived from an EMBL/GenBank/DDBJ whole genome shotgun (WGS) entry which is preliminary data.</text>
</comment>
<reference evidence="1 2" key="1">
    <citation type="journal article" date="2020" name="ISME J.">
        <title>Uncovering the hidden diversity of litter-decomposition mechanisms in mushroom-forming fungi.</title>
        <authorList>
            <person name="Floudas D."/>
            <person name="Bentzer J."/>
            <person name="Ahren D."/>
            <person name="Johansson T."/>
            <person name="Persson P."/>
            <person name="Tunlid A."/>
        </authorList>
    </citation>
    <scope>NUCLEOTIDE SEQUENCE [LARGE SCALE GENOMIC DNA]</scope>
    <source>
        <strain evidence="1 2">CBS 175.51</strain>
    </source>
</reference>
<proteinExistence type="predicted"/>
<accession>A0A8H5BTL3</accession>
<keyword evidence="2" id="KW-1185">Reference proteome</keyword>
<name>A0A8H5BTL3_9AGAR</name>
<protein>
    <submittedName>
        <fullName evidence="1">Uncharacterized protein</fullName>
    </submittedName>
</protein>